<protein>
    <recommendedName>
        <fullName evidence="2">CHK kinase-like domain-containing protein</fullName>
    </recommendedName>
</protein>
<evidence type="ECO:0000313" key="1">
    <source>
        <dbReference type="EMBL" id="QHU35205.1"/>
    </source>
</evidence>
<name>A0A6C0LYU8_9ZZZZ</name>
<dbReference type="SUPFAM" id="SSF56112">
    <property type="entry name" value="Protein kinase-like (PK-like)"/>
    <property type="match status" value="1"/>
</dbReference>
<dbReference type="Gene3D" id="3.90.1200.10">
    <property type="match status" value="1"/>
</dbReference>
<organism evidence="1">
    <name type="scientific">viral metagenome</name>
    <dbReference type="NCBI Taxonomy" id="1070528"/>
    <lineage>
        <taxon>unclassified sequences</taxon>
        <taxon>metagenomes</taxon>
        <taxon>organismal metagenomes</taxon>
    </lineage>
</organism>
<dbReference type="PANTHER" id="PTHR11012:SF30">
    <property type="entry name" value="PROTEIN KINASE-LIKE DOMAIN-CONTAINING"/>
    <property type="match status" value="1"/>
</dbReference>
<proteinExistence type="predicted"/>
<accession>A0A6C0LYU8</accession>
<dbReference type="InterPro" id="IPR004119">
    <property type="entry name" value="EcKL"/>
</dbReference>
<dbReference type="AlphaFoldDB" id="A0A6C0LYU8"/>
<dbReference type="InterPro" id="IPR011009">
    <property type="entry name" value="Kinase-like_dom_sf"/>
</dbReference>
<sequence>MDFDKCISSCFNNKKIKHIKRINQKNLIGNICNINFYEITFQNEQVINIVIKISNFDNELSNDALELDLYKREMYFYESISDHVNINIPHFYKCIKQNNGSVIILENLSSNYNGYFNLNLNNNVTLILKTVSEIFKLHNKFYFKNDSKICDYMQSLKKNNEINYYSKKIKSKFDKFMLINNKYLKDEHIMIINYIYDNFSKFLEESSKFPLSFCHGDLKSGNIFYKQNNEPVFFDWQYVHLNKGVSDITFFLIECIDFDENTTDIVEKYYYKLLYEKHPEITYEEYKKDLLNSLCIFPFFVMIWFNSNEEYRSTDSDYKDSPTRFMNNLLLYYEYYFSKNIVHFKNN</sequence>
<dbReference type="PANTHER" id="PTHR11012">
    <property type="entry name" value="PROTEIN KINASE-LIKE DOMAIN-CONTAINING"/>
    <property type="match status" value="1"/>
</dbReference>
<reference evidence="1" key="1">
    <citation type="journal article" date="2020" name="Nature">
        <title>Giant virus diversity and host interactions through global metagenomics.</title>
        <authorList>
            <person name="Schulz F."/>
            <person name="Roux S."/>
            <person name="Paez-Espino D."/>
            <person name="Jungbluth S."/>
            <person name="Walsh D.A."/>
            <person name="Denef V.J."/>
            <person name="McMahon K.D."/>
            <person name="Konstantinidis K.T."/>
            <person name="Eloe-Fadrosh E.A."/>
            <person name="Kyrpides N.C."/>
            <person name="Woyke T."/>
        </authorList>
    </citation>
    <scope>NUCLEOTIDE SEQUENCE</scope>
    <source>
        <strain evidence="1">GVMAG-S-1017745-26</strain>
    </source>
</reference>
<dbReference type="EMBL" id="MN740584">
    <property type="protein sequence ID" value="QHU35205.1"/>
    <property type="molecule type" value="Genomic_DNA"/>
</dbReference>
<dbReference type="Pfam" id="PF02958">
    <property type="entry name" value="EcKL"/>
    <property type="match status" value="1"/>
</dbReference>
<evidence type="ECO:0008006" key="2">
    <source>
        <dbReference type="Google" id="ProtNLM"/>
    </source>
</evidence>